<dbReference type="EMBL" id="KV425608">
    <property type="protein sequence ID" value="KZT21345.1"/>
    <property type="molecule type" value="Genomic_DNA"/>
</dbReference>
<feature type="compositionally biased region" description="Basic and acidic residues" evidence="1">
    <location>
        <begin position="126"/>
        <end position="140"/>
    </location>
</feature>
<keyword evidence="3" id="KW-1185">Reference proteome</keyword>
<sequence length="154" mass="16987">MGGDTAEHSAGGGRNGGGIRAPQWVLMEIQGRPPMRSSFRRRGRWVGREIMMEPRFTNSISFQNLNGRLFWSVKKGLPALRTYERMGVLGWQTGYVYCLPGERRAGGTEDEGDVLTGSGLAGVGRPRRDIGGTGHQREGGTQRFVTRRTCGEDM</sequence>
<evidence type="ECO:0000313" key="2">
    <source>
        <dbReference type="EMBL" id="KZT21345.1"/>
    </source>
</evidence>
<accession>A0A165PQ51</accession>
<name>A0A165PQ51_9AGAM</name>
<evidence type="ECO:0000256" key="1">
    <source>
        <dbReference type="SAM" id="MobiDB-lite"/>
    </source>
</evidence>
<proteinExistence type="predicted"/>
<evidence type="ECO:0000313" key="3">
    <source>
        <dbReference type="Proteomes" id="UP000076761"/>
    </source>
</evidence>
<organism evidence="2 3">
    <name type="scientific">Neolentinus lepideus HHB14362 ss-1</name>
    <dbReference type="NCBI Taxonomy" id="1314782"/>
    <lineage>
        <taxon>Eukaryota</taxon>
        <taxon>Fungi</taxon>
        <taxon>Dikarya</taxon>
        <taxon>Basidiomycota</taxon>
        <taxon>Agaricomycotina</taxon>
        <taxon>Agaricomycetes</taxon>
        <taxon>Gloeophyllales</taxon>
        <taxon>Gloeophyllaceae</taxon>
        <taxon>Neolentinus</taxon>
    </lineage>
</organism>
<dbReference type="AlphaFoldDB" id="A0A165PQ51"/>
<dbReference type="InParanoid" id="A0A165PQ51"/>
<gene>
    <name evidence="2" type="ORF">NEOLEDRAFT_765535</name>
</gene>
<dbReference type="Proteomes" id="UP000076761">
    <property type="component" value="Unassembled WGS sequence"/>
</dbReference>
<protein>
    <submittedName>
        <fullName evidence="2">Uncharacterized protein</fullName>
    </submittedName>
</protein>
<feature type="region of interest" description="Disordered" evidence="1">
    <location>
        <begin position="119"/>
        <end position="140"/>
    </location>
</feature>
<reference evidence="2 3" key="1">
    <citation type="journal article" date="2016" name="Mol. Biol. Evol.">
        <title>Comparative Genomics of Early-Diverging Mushroom-Forming Fungi Provides Insights into the Origins of Lignocellulose Decay Capabilities.</title>
        <authorList>
            <person name="Nagy L.G."/>
            <person name="Riley R."/>
            <person name="Tritt A."/>
            <person name="Adam C."/>
            <person name="Daum C."/>
            <person name="Floudas D."/>
            <person name="Sun H."/>
            <person name="Yadav J.S."/>
            <person name="Pangilinan J."/>
            <person name="Larsson K.H."/>
            <person name="Matsuura K."/>
            <person name="Barry K."/>
            <person name="Labutti K."/>
            <person name="Kuo R."/>
            <person name="Ohm R.A."/>
            <person name="Bhattacharya S.S."/>
            <person name="Shirouzu T."/>
            <person name="Yoshinaga Y."/>
            <person name="Martin F.M."/>
            <person name="Grigoriev I.V."/>
            <person name="Hibbett D.S."/>
        </authorList>
    </citation>
    <scope>NUCLEOTIDE SEQUENCE [LARGE SCALE GENOMIC DNA]</scope>
    <source>
        <strain evidence="2 3">HHB14362 ss-1</strain>
    </source>
</reference>